<dbReference type="InterPro" id="IPR005135">
    <property type="entry name" value="Endo/exonuclease/phosphatase"/>
</dbReference>
<organism evidence="3 4">
    <name type="scientific">Dovyalis caffra</name>
    <dbReference type="NCBI Taxonomy" id="77055"/>
    <lineage>
        <taxon>Eukaryota</taxon>
        <taxon>Viridiplantae</taxon>
        <taxon>Streptophyta</taxon>
        <taxon>Embryophyta</taxon>
        <taxon>Tracheophyta</taxon>
        <taxon>Spermatophyta</taxon>
        <taxon>Magnoliopsida</taxon>
        <taxon>eudicotyledons</taxon>
        <taxon>Gunneridae</taxon>
        <taxon>Pentapetalae</taxon>
        <taxon>rosids</taxon>
        <taxon>fabids</taxon>
        <taxon>Malpighiales</taxon>
        <taxon>Salicaceae</taxon>
        <taxon>Flacourtieae</taxon>
        <taxon>Dovyalis</taxon>
    </lineage>
</organism>
<dbReference type="PANTHER" id="PTHR12121:SF68">
    <property type="entry name" value="CARBON CATABOLITE REPRESSOR PROTEIN 4 HOMOLOG 4-RELATED"/>
    <property type="match status" value="1"/>
</dbReference>
<evidence type="ECO:0000313" key="3">
    <source>
        <dbReference type="EMBL" id="CAK7355913.1"/>
    </source>
</evidence>
<dbReference type="EMBL" id="CAWUPB010001197">
    <property type="protein sequence ID" value="CAK7355913.1"/>
    <property type="molecule type" value="Genomic_DNA"/>
</dbReference>
<evidence type="ECO:0000259" key="2">
    <source>
        <dbReference type="Pfam" id="PF03372"/>
    </source>
</evidence>
<keyword evidence="4" id="KW-1185">Reference proteome</keyword>
<feature type="compositionally biased region" description="Basic and acidic residues" evidence="1">
    <location>
        <begin position="164"/>
        <end position="174"/>
    </location>
</feature>
<dbReference type="SUPFAM" id="SSF56219">
    <property type="entry name" value="DNase I-like"/>
    <property type="match status" value="1"/>
</dbReference>
<feature type="domain" description="Endonuclease/exonuclease/phosphatase" evidence="2">
    <location>
        <begin position="47"/>
        <end position="111"/>
    </location>
</feature>
<evidence type="ECO:0000256" key="1">
    <source>
        <dbReference type="SAM" id="MobiDB-lite"/>
    </source>
</evidence>
<proteinExistence type="predicted"/>
<protein>
    <recommendedName>
        <fullName evidence="2">Endonuclease/exonuclease/phosphatase domain-containing protein</fullName>
    </recommendedName>
</protein>
<dbReference type="AlphaFoldDB" id="A0AAV1SSZ1"/>
<dbReference type="Gene3D" id="3.60.10.10">
    <property type="entry name" value="Endonuclease/exonuclease/phosphatase"/>
    <property type="match status" value="1"/>
</dbReference>
<dbReference type="PANTHER" id="PTHR12121">
    <property type="entry name" value="CARBON CATABOLITE REPRESSOR PROTEIN 4"/>
    <property type="match status" value="1"/>
</dbReference>
<feature type="region of interest" description="Disordered" evidence="1">
    <location>
        <begin position="143"/>
        <end position="174"/>
    </location>
</feature>
<name>A0AAV1SSZ1_9ROSI</name>
<feature type="compositionally biased region" description="Low complexity" evidence="1">
    <location>
        <begin position="147"/>
        <end position="163"/>
    </location>
</feature>
<reference evidence="3 4" key="1">
    <citation type="submission" date="2024-01" db="EMBL/GenBank/DDBJ databases">
        <authorList>
            <person name="Waweru B."/>
        </authorList>
    </citation>
    <scope>NUCLEOTIDE SEQUENCE [LARGE SCALE GENOMIC DNA]</scope>
</reference>
<dbReference type="InterPro" id="IPR050410">
    <property type="entry name" value="CCR4/nocturin_mRNA_transcr"/>
</dbReference>
<dbReference type="Pfam" id="PF03372">
    <property type="entry name" value="Exo_endo_phos"/>
    <property type="match status" value="1"/>
</dbReference>
<dbReference type="InterPro" id="IPR036691">
    <property type="entry name" value="Endo/exonu/phosph_ase_sf"/>
</dbReference>
<evidence type="ECO:0000313" key="4">
    <source>
        <dbReference type="Proteomes" id="UP001314170"/>
    </source>
</evidence>
<accession>A0AAV1SSZ1</accession>
<comment type="caution">
    <text evidence="3">The sequence shown here is derived from an EMBL/GenBank/DDBJ whole genome shotgun (WGS) entry which is preliminary data.</text>
</comment>
<sequence length="368" mass="41401">MSSKTAAPPSPVCPKFISVEGGDIYSRSKPDGNKVLDSVLSPITFWLRWKARSQAILTVLKNLGADFLCLQELDEYDSFYKKNIQSYGYSSIYIQRSGQKRDGCGIFYKPNCADLILEERIEYNDLVNSIEDESILCDDKQNDIQANGNESSEPKNGSSSNSTSEDRGDPNDPRIRLKRDCVGIMAAFRLKDTFYHVIVANTHIYWDPEWADVKLAQAKYLLSRLARFKKLVSDRFECTPSVILAGDFNSIPGDKVCALLPFFEVVVYQYLVSGNSPSNLQVECLDELPIPLCSVYSSTRGEPPFTNYTPDFTNTLDYIFFLPDDQIKPVSFLELPEANSPDVLGGLPNYYHPSDHLPIGAEFEIARK</sequence>
<dbReference type="Proteomes" id="UP001314170">
    <property type="component" value="Unassembled WGS sequence"/>
</dbReference>
<dbReference type="GO" id="GO:0000175">
    <property type="term" value="F:3'-5'-RNA exonuclease activity"/>
    <property type="evidence" value="ECO:0007669"/>
    <property type="project" value="TreeGrafter"/>
</dbReference>
<gene>
    <name evidence="3" type="ORF">DCAF_LOCUS26176</name>
</gene>